<protein>
    <submittedName>
        <fullName evidence="2">Uncharacterized protein</fullName>
    </submittedName>
</protein>
<dbReference type="GeneID" id="18931262"/>
<feature type="region of interest" description="Disordered" evidence="1">
    <location>
        <begin position="203"/>
        <end position="265"/>
    </location>
</feature>
<organism evidence="3">
    <name type="scientific">Melampsora larici-populina (strain 98AG31 / pathotype 3-4-7)</name>
    <name type="common">Poplar leaf rust fungus</name>
    <dbReference type="NCBI Taxonomy" id="747676"/>
    <lineage>
        <taxon>Eukaryota</taxon>
        <taxon>Fungi</taxon>
        <taxon>Dikarya</taxon>
        <taxon>Basidiomycota</taxon>
        <taxon>Pucciniomycotina</taxon>
        <taxon>Pucciniomycetes</taxon>
        <taxon>Pucciniales</taxon>
        <taxon>Melampsoraceae</taxon>
        <taxon>Melampsora</taxon>
    </lineage>
</organism>
<keyword evidence="3" id="KW-1185">Reference proteome</keyword>
<dbReference type="VEuPathDB" id="FungiDB:MELLADRAFT_69535"/>
<gene>
    <name evidence="2" type="ORF">MELLADRAFT_69535</name>
</gene>
<dbReference type="EMBL" id="GL883184">
    <property type="protein sequence ID" value="EGF98143.1"/>
    <property type="molecule type" value="Genomic_DNA"/>
</dbReference>
<dbReference type="InParanoid" id="F4SB36"/>
<reference evidence="3" key="1">
    <citation type="journal article" date="2011" name="Proc. Natl. Acad. Sci. U.S.A.">
        <title>Obligate biotrophy features unraveled by the genomic analysis of rust fungi.</title>
        <authorList>
            <person name="Duplessis S."/>
            <person name="Cuomo C.A."/>
            <person name="Lin Y.-C."/>
            <person name="Aerts A."/>
            <person name="Tisserant E."/>
            <person name="Veneault-Fourrey C."/>
            <person name="Joly D.L."/>
            <person name="Hacquard S."/>
            <person name="Amselem J."/>
            <person name="Cantarel B.L."/>
            <person name="Chiu R."/>
            <person name="Coutinho P.M."/>
            <person name="Feau N."/>
            <person name="Field M."/>
            <person name="Frey P."/>
            <person name="Gelhaye E."/>
            <person name="Goldberg J."/>
            <person name="Grabherr M.G."/>
            <person name="Kodira C.D."/>
            <person name="Kohler A."/>
            <person name="Kuees U."/>
            <person name="Lindquist E.A."/>
            <person name="Lucas S.M."/>
            <person name="Mago R."/>
            <person name="Mauceli E."/>
            <person name="Morin E."/>
            <person name="Murat C."/>
            <person name="Pangilinan J.L."/>
            <person name="Park R."/>
            <person name="Pearson M."/>
            <person name="Quesneville H."/>
            <person name="Rouhier N."/>
            <person name="Sakthikumar S."/>
            <person name="Salamov A.A."/>
            <person name="Schmutz J."/>
            <person name="Selles B."/>
            <person name="Shapiro H."/>
            <person name="Tanguay P."/>
            <person name="Tuskan G.A."/>
            <person name="Henrissat B."/>
            <person name="Van de Peer Y."/>
            <person name="Rouze P."/>
            <person name="Ellis J.G."/>
            <person name="Dodds P.N."/>
            <person name="Schein J.E."/>
            <person name="Zhong S."/>
            <person name="Hamelin R.C."/>
            <person name="Grigoriev I.V."/>
            <person name="Szabo L.J."/>
            <person name="Martin F."/>
        </authorList>
    </citation>
    <scope>NUCLEOTIDE SEQUENCE [LARGE SCALE GENOMIC DNA]</scope>
    <source>
        <strain evidence="3">98AG31 / pathotype 3-4-7</strain>
    </source>
</reference>
<feature type="compositionally biased region" description="Polar residues" evidence="1">
    <location>
        <begin position="248"/>
        <end position="257"/>
    </location>
</feature>
<dbReference type="KEGG" id="mlr:MELLADRAFT_69535"/>
<accession>F4SB36</accession>
<sequence length="407" mass="44943">MPYDPIQSLIHEDENPDEVFDPAYLITDGDDAPARHPTLERLWRQGTESRQLMEDSQSFVIAKVVLDSELTPLLTWNASVGSKRTKLIDFKSFQDFVNNLGKSRSSKGTVHIVLEKPQVKAKKNAQASGAVAFIQGNAGPTPLEAELAASQDQVAAAQEETLRDGYTTRGIAPNTVEYKREMFKNALVHHDMNVDDRVRRRYPVASPSSKPSGSKARSHHNFFSNAPSVEVKVKVEPESPPGAKHARTSSTSGFNSQKKVKKEPSEFGLNAGKSISLLTDEDIPKSDPYVPDSDVEFVVTHATLLDDFLFECDVARNDLATRAILRKAQVTSWTDLVPSMQMTANVLTGHGMPFNLALRLINAAAEADAQNCPSTSANRYLGTLPFTEPLNLSIKMCPIETRLYFRM</sequence>
<evidence type="ECO:0000256" key="1">
    <source>
        <dbReference type="SAM" id="MobiDB-lite"/>
    </source>
</evidence>
<evidence type="ECO:0000313" key="3">
    <source>
        <dbReference type="Proteomes" id="UP000001072"/>
    </source>
</evidence>
<name>F4SB36_MELLP</name>
<proteinExistence type="predicted"/>
<evidence type="ECO:0000313" key="2">
    <source>
        <dbReference type="EMBL" id="EGF98143.1"/>
    </source>
</evidence>
<dbReference type="RefSeq" id="XP_007418586.1">
    <property type="nucleotide sequence ID" value="XM_007418524.1"/>
</dbReference>
<dbReference type="Proteomes" id="UP000001072">
    <property type="component" value="Unassembled WGS sequence"/>
</dbReference>
<dbReference type="HOGENOM" id="CLU_042076_0_0_1"/>
<feature type="compositionally biased region" description="Low complexity" evidence="1">
    <location>
        <begin position="205"/>
        <end position="215"/>
    </location>
</feature>
<dbReference type="AlphaFoldDB" id="F4SB36"/>